<dbReference type="RefSeq" id="WP_404316634.1">
    <property type="nucleotide sequence ID" value="NZ_JAUIYO010000005.1"/>
</dbReference>
<dbReference type="EMBL" id="JAUIYO010000005">
    <property type="protein sequence ID" value="MFK2825774.1"/>
    <property type="molecule type" value="Genomic_DNA"/>
</dbReference>
<evidence type="ECO:0000256" key="2">
    <source>
        <dbReference type="ARBA" id="ARBA00007581"/>
    </source>
</evidence>
<proteinExistence type="inferred from homology"/>
<evidence type="ECO:0000259" key="6">
    <source>
        <dbReference type="Pfam" id="PF02900"/>
    </source>
</evidence>
<sequence length="264" mass="29834">MMPAFFIAHGAPLLAIEENMYTRFLNQLGKEWPSPKAVVLFSAHWESAVQKVSEVDEYKTIYDFGGFPEALYRIQYPAKGQKEITKEIEELFTKHGITYEVETSRGLDHGAWIVLKMLYPNADVPVIAMSVNPRLTPEEQYKVGKSLAALREKDILMIGSGGTVHNLGALRMVTDDGEVDDWALEFDRWLEKHLKSWDLEALFNYNTLAPAASLAVPPYGNEHFIPIFYAMGAAHNQPTAALIHRSYRYGNLSHSVWQFGGVEK</sequence>
<protein>
    <submittedName>
        <fullName evidence="7">Class III extradiol ring-cleavage dioxygenase</fullName>
        <ecNumber evidence="7">1.13.-.-</ecNumber>
    </submittedName>
</protein>
<dbReference type="PANTHER" id="PTHR30096:SF0">
    <property type="entry name" value="4,5-DOPA DIOXYGENASE EXTRADIOL-LIKE PROTEIN"/>
    <property type="match status" value="1"/>
</dbReference>
<accession>A0ABW8I9C1</accession>
<organism evidence="7 8">
    <name type="scientific">Bacillus lumedeiriae</name>
    <dbReference type="NCBI Taxonomy" id="3058829"/>
    <lineage>
        <taxon>Bacteria</taxon>
        <taxon>Bacillati</taxon>
        <taxon>Bacillota</taxon>
        <taxon>Bacilli</taxon>
        <taxon>Bacillales</taxon>
        <taxon>Bacillaceae</taxon>
        <taxon>Bacillus</taxon>
    </lineage>
</organism>
<dbReference type="Pfam" id="PF02900">
    <property type="entry name" value="LigB"/>
    <property type="match status" value="1"/>
</dbReference>
<dbReference type="Gene3D" id="3.40.830.10">
    <property type="entry name" value="LigB-like"/>
    <property type="match status" value="1"/>
</dbReference>
<evidence type="ECO:0000256" key="4">
    <source>
        <dbReference type="ARBA" id="ARBA00022833"/>
    </source>
</evidence>
<name>A0ABW8I9C1_9BACI</name>
<keyword evidence="5 7" id="KW-0560">Oxidoreductase</keyword>
<gene>
    <name evidence="7" type="ORF">QYG89_08830</name>
</gene>
<evidence type="ECO:0000256" key="1">
    <source>
        <dbReference type="ARBA" id="ARBA00001947"/>
    </source>
</evidence>
<dbReference type="InterPro" id="IPR014436">
    <property type="entry name" value="Extradiol_dOase_DODA"/>
</dbReference>
<evidence type="ECO:0000313" key="7">
    <source>
        <dbReference type="EMBL" id="MFK2825774.1"/>
    </source>
</evidence>
<keyword evidence="7" id="KW-0223">Dioxygenase</keyword>
<comment type="cofactor">
    <cofactor evidence="1">
        <name>Zn(2+)</name>
        <dbReference type="ChEBI" id="CHEBI:29105"/>
    </cofactor>
</comment>
<dbReference type="Proteomes" id="UP001619911">
    <property type="component" value="Unassembled WGS sequence"/>
</dbReference>
<dbReference type="InterPro" id="IPR004183">
    <property type="entry name" value="Xdiol_dOase_suB"/>
</dbReference>
<reference evidence="7 8" key="1">
    <citation type="submission" date="2023-07" db="EMBL/GenBank/DDBJ databases">
        <title>Bacillus lucianemedeirus sp. nov, a new species isolated from an immunobiological production facility.</title>
        <authorList>
            <person name="Costa L.V."/>
            <person name="Miranda R.V.S.L."/>
            <person name="Brandao M.L.L."/>
            <person name="Reis C.M.F."/>
            <person name="Frazao A.M."/>
            <person name="Cruz F.V."/>
            <person name="Baio P.V.P."/>
            <person name="Veras J.F.C."/>
            <person name="Ramos J.N."/>
            <person name="Vieira V."/>
        </authorList>
    </citation>
    <scope>NUCLEOTIDE SEQUENCE [LARGE SCALE GENOMIC DNA]</scope>
    <source>
        <strain evidence="7 8">B190/17</strain>
    </source>
</reference>
<comment type="similarity">
    <text evidence="2">Belongs to the DODA-type extradiol aromatic ring-opening dioxygenase family.</text>
</comment>
<feature type="domain" description="Extradiol ring-cleavage dioxygenase class III enzyme subunit B" evidence="6">
    <location>
        <begin position="23"/>
        <end position="255"/>
    </location>
</feature>
<dbReference type="GO" id="GO:0051213">
    <property type="term" value="F:dioxygenase activity"/>
    <property type="evidence" value="ECO:0007669"/>
    <property type="project" value="UniProtKB-KW"/>
</dbReference>
<keyword evidence="8" id="KW-1185">Reference proteome</keyword>
<dbReference type="PANTHER" id="PTHR30096">
    <property type="entry name" value="4,5-DOPA DIOXYGENASE EXTRADIOL-LIKE PROTEIN"/>
    <property type="match status" value="1"/>
</dbReference>
<dbReference type="EC" id="1.13.-.-" evidence="7"/>
<keyword evidence="3" id="KW-0479">Metal-binding</keyword>
<dbReference type="CDD" id="cd07363">
    <property type="entry name" value="45_DOPA_Dioxygenase"/>
    <property type="match status" value="1"/>
</dbReference>
<dbReference type="PIRSF" id="PIRSF006157">
    <property type="entry name" value="Doxgns_DODA"/>
    <property type="match status" value="1"/>
</dbReference>
<evidence type="ECO:0000256" key="3">
    <source>
        <dbReference type="ARBA" id="ARBA00022723"/>
    </source>
</evidence>
<keyword evidence="4" id="KW-0862">Zinc</keyword>
<evidence type="ECO:0000256" key="5">
    <source>
        <dbReference type="ARBA" id="ARBA00023002"/>
    </source>
</evidence>
<comment type="caution">
    <text evidence="7">The sequence shown here is derived from an EMBL/GenBank/DDBJ whole genome shotgun (WGS) entry which is preliminary data.</text>
</comment>
<evidence type="ECO:0000313" key="8">
    <source>
        <dbReference type="Proteomes" id="UP001619911"/>
    </source>
</evidence>
<dbReference type="SUPFAM" id="SSF53213">
    <property type="entry name" value="LigB-like"/>
    <property type="match status" value="1"/>
</dbReference>